<feature type="region of interest" description="Disordered" evidence="1">
    <location>
        <begin position="1"/>
        <end position="48"/>
    </location>
</feature>
<feature type="non-terminal residue" evidence="2">
    <location>
        <position position="1"/>
    </location>
</feature>
<sequence>MNVMYLSNDDDDEEEFQEARQKFEVEVPKETDGEGLNDSVGREKYGNE</sequence>
<dbReference type="Proteomes" id="UP000593574">
    <property type="component" value="Unassembled WGS sequence"/>
</dbReference>
<protein>
    <submittedName>
        <fullName evidence="2">Uncharacterized protein</fullName>
    </submittedName>
</protein>
<evidence type="ECO:0000256" key="1">
    <source>
        <dbReference type="SAM" id="MobiDB-lite"/>
    </source>
</evidence>
<organism evidence="2 3">
    <name type="scientific">Gossypium laxum</name>
    <dbReference type="NCBI Taxonomy" id="34288"/>
    <lineage>
        <taxon>Eukaryota</taxon>
        <taxon>Viridiplantae</taxon>
        <taxon>Streptophyta</taxon>
        <taxon>Embryophyta</taxon>
        <taxon>Tracheophyta</taxon>
        <taxon>Spermatophyta</taxon>
        <taxon>Magnoliopsida</taxon>
        <taxon>eudicotyledons</taxon>
        <taxon>Gunneridae</taxon>
        <taxon>Pentapetalae</taxon>
        <taxon>rosids</taxon>
        <taxon>malvids</taxon>
        <taxon>Malvales</taxon>
        <taxon>Malvaceae</taxon>
        <taxon>Malvoideae</taxon>
        <taxon>Gossypium</taxon>
    </lineage>
</organism>
<comment type="caution">
    <text evidence="2">The sequence shown here is derived from an EMBL/GenBank/DDBJ whole genome shotgun (WGS) entry which is preliminary data.</text>
</comment>
<evidence type="ECO:0000313" key="3">
    <source>
        <dbReference type="Proteomes" id="UP000593574"/>
    </source>
</evidence>
<dbReference type="AlphaFoldDB" id="A0A7J8ZWE3"/>
<accession>A0A7J8ZWE3</accession>
<keyword evidence="3" id="KW-1185">Reference proteome</keyword>
<reference evidence="2 3" key="1">
    <citation type="journal article" date="2019" name="Genome Biol. Evol.">
        <title>Insights into the evolution of the New World diploid cottons (Gossypium, subgenus Houzingenia) based on genome sequencing.</title>
        <authorList>
            <person name="Grover C.E."/>
            <person name="Arick M.A. 2nd"/>
            <person name="Thrash A."/>
            <person name="Conover J.L."/>
            <person name="Sanders W.S."/>
            <person name="Peterson D.G."/>
            <person name="Frelichowski J.E."/>
            <person name="Scheffler J.A."/>
            <person name="Scheffler B.E."/>
            <person name="Wendel J.F."/>
        </authorList>
    </citation>
    <scope>NUCLEOTIDE SEQUENCE [LARGE SCALE GENOMIC DNA]</scope>
    <source>
        <strain evidence="2">4</strain>
        <tissue evidence="2">Leaf</tissue>
    </source>
</reference>
<proteinExistence type="predicted"/>
<evidence type="ECO:0000313" key="2">
    <source>
        <dbReference type="EMBL" id="MBA0716111.1"/>
    </source>
</evidence>
<name>A0A7J8ZWE3_9ROSI</name>
<dbReference type="EMBL" id="JABEZV010000007">
    <property type="protein sequence ID" value="MBA0716111.1"/>
    <property type="molecule type" value="Genomic_DNA"/>
</dbReference>
<gene>
    <name evidence="2" type="ORF">Golax_014972</name>
</gene>
<feature type="compositionally biased region" description="Basic and acidic residues" evidence="1">
    <location>
        <begin position="17"/>
        <end position="32"/>
    </location>
</feature>